<dbReference type="PIRSF" id="PIRSF028470">
    <property type="entry name" value="UCP028470"/>
    <property type="match status" value="1"/>
</dbReference>
<keyword evidence="4" id="KW-1185">Reference proteome</keyword>
<feature type="domain" description="Calcium/calmodulin-dependent protein kinase II association-domain" evidence="2">
    <location>
        <begin position="51"/>
        <end position="172"/>
    </location>
</feature>
<evidence type="ECO:0000256" key="1">
    <source>
        <dbReference type="SAM" id="SignalP"/>
    </source>
</evidence>
<dbReference type="Proteomes" id="UP001595829">
    <property type="component" value="Unassembled WGS sequence"/>
</dbReference>
<dbReference type="InterPro" id="IPR032710">
    <property type="entry name" value="NTF2-like_dom_sf"/>
</dbReference>
<sequence>MKRQIRLRAVIATSVALVAAGTVTAGVGIASPEHKTAERRPPAAAAKPTPKEIAGLFDAWNAALRTGDPETVAARYAPDAVLLPTASPKIRTNHGEIVDYFEHFLQKKPVGEKVRSVITVLDSNSAIDAGLYRFHVTDPATGAKKAIDARYTYEYEKRGGTWLIVNHHSSVLPAEG</sequence>
<evidence type="ECO:0000313" key="3">
    <source>
        <dbReference type="EMBL" id="MFC5021150.1"/>
    </source>
</evidence>
<dbReference type="InterPro" id="IPR013543">
    <property type="entry name" value="Ca/CaM-dep_prot_kinase-assoc"/>
</dbReference>
<keyword evidence="1" id="KW-0732">Signal</keyword>
<protein>
    <submittedName>
        <fullName evidence="3">SgcJ/EcaC family oxidoreductase</fullName>
    </submittedName>
</protein>
<dbReference type="InterPro" id="IPR016887">
    <property type="entry name" value="UCP028470_steroid_isom-rel"/>
</dbReference>
<dbReference type="RefSeq" id="WP_345693138.1">
    <property type="nucleotide sequence ID" value="NZ_BAABIT010000001.1"/>
</dbReference>
<dbReference type="InterPro" id="IPR011944">
    <property type="entry name" value="Steroid_delta5-4_isomerase"/>
</dbReference>
<organism evidence="3 4">
    <name type="scientific">Streptomyces coeruleoprunus</name>
    <dbReference type="NCBI Taxonomy" id="285563"/>
    <lineage>
        <taxon>Bacteria</taxon>
        <taxon>Bacillati</taxon>
        <taxon>Actinomycetota</taxon>
        <taxon>Actinomycetes</taxon>
        <taxon>Kitasatosporales</taxon>
        <taxon>Streptomycetaceae</taxon>
        <taxon>Streptomyces</taxon>
    </lineage>
</organism>
<dbReference type="SUPFAM" id="SSF54427">
    <property type="entry name" value="NTF2-like"/>
    <property type="match status" value="1"/>
</dbReference>
<name>A0ABV9X6Q5_9ACTN</name>
<proteinExistence type="predicted"/>
<gene>
    <name evidence="3" type="ORF">ACFPM3_03165</name>
</gene>
<comment type="caution">
    <text evidence="3">The sequence shown here is derived from an EMBL/GenBank/DDBJ whole genome shotgun (WGS) entry which is preliminary data.</text>
</comment>
<evidence type="ECO:0000259" key="2">
    <source>
        <dbReference type="Pfam" id="PF08332"/>
    </source>
</evidence>
<dbReference type="EMBL" id="JBHSJD010000002">
    <property type="protein sequence ID" value="MFC5021150.1"/>
    <property type="molecule type" value="Genomic_DNA"/>
</dbReference>
<dbReference type="Pfam" id="PF08332">
    <property type="entry name" value="CaMKII_AD"/>
    <property type="match status" value="1"/>
</dbReference>
<reference evidence="4" key="1">
    <citation type="journal article" date="2019" name="Int. J. Syst. Evol. Microbiol.">
        <title>The Global Catalogue of Microorganisms (GCM) 10K type strain sequencing project: providing services to taxonomists for standard genome sequencing and annotation.</title>
        <authorList>
            <consortium name="The Broad Institute Genomics Platform"/>
            <consortium name="The Broad Institute Genome Sequencing Center for Infectious Disease"/>
            <person name="Wu L."/>
            <person name="Ma J."/>
        </authorList>
    </citation>
    <scope>NUCLEOTIDE SEQUENCE [LARGE SCALE GENOMIC DNA]</scope>
    <source>
        <strain evidence="4">CGMCC 4.1648</strain>
    </source>
</reference>
<dbReference type="Gene3D" id="3.10.450.50">
    <property type="match status" value="1"/>
</dbReference>
<accession>A0ABV9X6Q5</accession>
<evidence type="ECO:0000313" key="4">
    <source>
        <dbReference type="Proteomes" id="UP001595829"/>
    </source>
</evidence>
<feature type="chain" id="PRO_5045888796" evidence="1">
    <location>
        <begin position="26"/>
        <end position="176"/>
    </location>
</feature>
<dbReference type="NCBIfam" id="TIGR02246">
    <property type="entry name" value="SgcJ/EcaC family oxidoreductase"/>
    <property type="match status" value="1"/>
</dbReference>
<feature type="signal peptide" evidence="1">
    <location>
        <begin position="1"/>
        <end position="25"/>
    </location>
</feature>